<accession>A0A2T0RJZ0</accession>
<dbReference type="InterPro" id="IPR025597">
    <property type="entry name" value="DUF4345"/>
</dbReference>
<evidence type="ECO:0000313" key="3">
    <source>
        <dbReference type="Proteomes" id="UP000239480"/>
    </source>
</evidence>
<dbReference type="Proteomes" id="UP000239480">
    <property type="component" value="Unassembled WGS sequence"/>
</dbReference>
<dbReference type="RefSeq" id="WP_106206662.1">
    <property type="nucleotide sequence ID" value="NZ_PVTD01000009.1"/>
</dbReference>
<dbReference type="EMBL" id="PVTD01000009">
    <property type="protein sequence ID" value="PRY21451.1"/>
    <property type="molecule type" value="Genomic_DNA"/>
</dbReference>
<dbReference type="Pfam" id="PF14248">
    <property type="entry name" value="DUF4345"/>
    <property type="match status" value="1"/>
</dbReference>
<name>A0A2T0RJZ0_9RHOB</name>
<proteinExistence type="predicted"/>
<keyword evidence="1" id="KW-0472">Membrane</keyword>
<reference evidence="2 3" key="1">
    <citation type="submission" date="2018-03" db="EMBL/GenBank/DDBJ databases">
        <title>Genomic Encyclopedia of Archaeal and Bacterial Type Strains, Phase II (KMG-II): from individual species to whole genera.</title>
        <authorList>
            <person name="Goeker M."/>
        </authorList>
    </citation>
    <scope>NUCLEOTIDE SEQUENCE [LARGE SCALE GENOMIC DNA]</scope>
    <source>
        <strain evidence="2 3">DSM 29328</strain>
    </source>
</reference>
<evidence type="ECO:0000256" key="1">
    <source>
        <dbReference type="SAM" id="Phobius"/>
    </source>
</evidence>
<keyword evidence="3" id="KW-1185">Reference proteome</keyword>
<gene>
    <name evidence="2" type="ORF">CLV78_10964</name>
</gene>
<dbReference type="OrthoDB" id="1188911at2"/>
<feature type="transmembrane region" description="Helical" evidence="1">
    <location>
        <begin position="100"/>
        <end position="120"/>
    </location>
</feature>
<feature type="transmembrane region" description="Helical" evidence="1">
    <location>
        <begin position="44"/>
        <end position="66"/>
    </location>
</feature>
<protein>
    <submittedName>
        <fullName evidence="2">Uncharacterized protein DUF4345</fullName>
    </submittedName>
</protein>
<keyword evidence="1" id="KW-0812">Transmembrane</keyword>
<organism evidence="2 3">
    <name type="scientific">Aliiruegeria haliotis</name>
    <dbReference type="NCBI Taxonomy" id="1280846"/>
    <lineage>
        <taxon>Bacteria</taxon>
        <taxon>Pseudomonadati</taxon>
        <taxon>Pseudomonadota</taxon>
        <taxon>Alphaproteobacteria</taxon>
        <taxon>Rhodobacterales</taxon>
        <taxon>Roseobacteraceae</taxon>
        <taxon>Aliiruegeria</taxon>
    </lineage>
</organism>
<keyword evidence="1" id="KW-1133">Transmembrane helix</keyword>
<comment type="caution">
    <text evidence="2">The sequence shown here is derived from an EMBL/GenBank/DDBJ whole genome shotgun (WGS) entry which is preliminary data.</text>
</comment>
<dbReference type="AlphaFoldDB" id="A0A2T0RJZ0"/>
<feature type="transmembrane region" description="Helical" evidence="1">
    <location>
        <begin position="73"/>
        <end position="94"/>
    </location>
</feature>
<evidence type="ECO:0000313" key="2">
    <source>
        <dbReference type="EMBL" id="PRY21451.1"/>
    </source>
</evidence>
<sequence>MTDRILLIVAAIGLVPIALSYGAMPSSSLGWLLGIEVETVNLSHVFRAVMGLYLVNAAFWIAGAFLPELRKPALWVLVLFMGGLAAGRALSLVLDGMPSPILVLYLVLELGLAVAGIIALRRPVAA</sequence>